<organism evidence="3">
    <name type="scientific">bioreactor metagenome</name>
    <dbReference type="NCBI Taxonomy" id="1076179"/>
    <lineage>
        <taxon>unclassified sequences</taxon>
        <taxon>metagenomes</taxon>
        <taxon>ecological metagenomes</taxon>
    </lineage>
</organism>
<evidence type="ECO:0000256" key="1">
    <source>
        <dbReference type="SAM" id="Phobius"/>
    </source>
</evidence>
<dbReference type="Pfam" id="PF01569">
    <property type="entry name" value="PAP2"/>
    <property type="match status" value="1"/>
</dbReference>
<dbReference type="SUPFAM" id="SSF48317">
    <property type="entry name" value="Acid phosphatase/Vanadium-dependent haloperoxidase"/>
    <property type="match status" value="1"/>
</dbReference>
<reference evidence="3" key="1">
    <citation type="submission" date="2019-08" db="EMBL/GenBank/DDBJ databases">
        <authorList>
            <person name="Kucharzyk K."/>
            <person name="Murdoch R.W."/>
            <person name="Higgins S."/>
            <person name="Loffler F."/>
        </authorList>
    </citation>
    <scope>NUCLEOTIDE SEQUENCE</scope>
</reference>
<dbReference type="PANTHER" id="PTHR14969:SF13">
    <property type="entry name" value="AT30094P"/>
    <property type="match status" value="1"/>
</dbReference>
<keyword evidence="1" id="KW-1133">Transmembrane helix</keyword>
<dbReference type="InterPro" id="IPR000326">
    <property type="entry name" value="PAP2/HPO"/>
</dbReference>
<dbReference type="Gene3D" id="1.20.144.10">
    <property type="entry name" value="Phosphatidic acid phosphatase type 2/haloperoxidase"/>
    <property type="match status" value="2"/>
</dbReference>
<dbReference type="PANTHER" id="PTHR14969">
    <property type="entry name" value="SPHINGOSINE-1-PHOSPHATE PHOSPHOHYDROLASE"/>
    <property type="match status" value="1"/>
</dbReference>
<dbReference type="EMBL" id="VSSQ01017999">
    <property type="protein sequence ID" value="MPM60812.1"/>
    <property type="molecule type" value="Genomic_DNA"/>
</dbReference>
<gene>
    <name evidence="3" type="ORF">SDC9_107666</name>
</gene>
<dbReference type="CDD" id="cd03395">
    <property type="entry name" value="PAP2_like_4"/>
    <property type="match status" value="1"/>
</dbReference>
<dbReference type="SMART" id="SM00014">
    <property type="entry name" value="acidPPc"/>
    <property type="match status" value="1"/>
</dbReference>
<evidence type="ECO:0000259" key="2">
    <source>
        <dbReference type="SMART" id="SM00014"/>
    </source>
</evidence>
<sequence length="196" mass="22509">MMSFVETLLCWDKELFLALNGMHHPVADMVMFYISKIWIWIPLYLGVIAYIVKKWKMEAIWIILSIILCLVLTDQLTNVTKEVFQRLRPSHAPELQGLVHNVQGYVGGKYGFVSGHSSNVFGFALLSSLIIRNKFYAIGIFLWAMIVAYSRIYLGVHYPLDIICGMALGFAVAAIVYMILDTFRKRLMAEIKSRFF</sequence>
<proteinExistence type="predicted"/>
<keyword evidence="1" id="KW-0472">Membrane</keyword>
<comment type="caution">
    <text evidence="3">The sequence shown here is derived from an EMBL/GenBank/DDBJ whole genome shotgun (WGS) entry which is preliminary data.</text>
</comment>
<accession>A0A645B5W8</accession>
<feature type="transmembrane region" description="Helical" evidence="1">
    <location>
        <begin position="59"/>
        <end position="77"/>
    </location>
</feature>
<feature type="transmembrane region" description="Helical" evidence="1">
    <location>
        <begin position="135"/>
        <end position="154"/>
    </location>
</feature>
<feature type="transmembrane region" description="Helical" evidence="1">
    <location>
        <begin position="30"/>
        <end position="52"/>
    </location>
</feature>
<feature type="transmembrane region" description="Helical" evidence="1">
    <location>
        <begin position="110"/>
        <end position="130"/>
    </location>
</feature>
<keyword evidence="1" id="KW-0812">Transmembrane</keyword>
<feature type="domain" description="Phosphatidic acid phosphatase type 2/haloperoxidase" evidence="2">
    <location>
        <begin position="62"/>
        <end position="177"/>
    </location>
</feature>
<name>A0A645B5W8_9ZZZZ</name>
<protein>
    <recommendedName>
        <fullName evidence="2">Phosphatidic acid phosphatase type 2/haloperoxidase domain-containing protein</fullName>
    </recommendedName>
</protein>
<dbReference type="AlphaFoldDB" id="A0A645B5W8"/>
<dbReference type="InterPro" id="IPR036938">
    <property type="entry name" value="PAP2/HPO_sf"/>
</dbReference>
<evidence type="ECO:0000313" key="3">
    <source>
        <dbReference type="EMBL" id="MPM60812.1"/>
    </source>
</evidence>
<feature type="transmembrane region" description="Helical" evidence="1">
    <location>
        <begin position="160"/>
        <end position="180"/>
    </location>
</feature>